<evidence type="ECO:0000313" key="1">
    <source>
        <dbReference type="EMBL" id="CAG8464834.1"/>
    </source>
</evidence>
<organism evidence="1 2">
    <name type="scientific">Racocetra persica</name>
    <dbReference type="NCBI Taxonomy" id="160502"/>
    <lineage>
        <taxon>Eukaryota</taxon>
        <taxon>Fungi</taxon>
        <taxon>Fungi incertae sedis</taxon>
        <taxon>Mucoromycota</taxon>
        <taxon>Glomeromycotina</taxon>
        <taxon>Glomeromycetes</taxon>
        <taxon>Diversisporales</taxon>
        <taxon>Gigasporaceae</taxon>
        <taxon>Racocetra</taxon>
    </lineage>
</organism>
<sequence>MTAKGRQNSQTLHKKELATSFHINRSSCLGSLKRWKGRLRICRIIVPCDIIFNTPIVLALFRKTALIIQLIYELTHNAIVIFSQWKESHEPTIEDVYHKRHNEMCTFDIVDTFGSGYHSHPVQGDIFLLVYDVSSLPSFHRVQDLREQIREIKGSSSPVLLVGNKCDEVEGRVVPCDKRALEQTI</sequence>
<proteinExistence type="predicted"/>
<dbReference type="Proteomes" id="UP000789920">
    <property type="component" value="Unassembled WGS sequence"/>
</dbReference>
<keyword evidence="2" id="KW-1185">Reference proteome</keyword>
<name>A0ACA9KBP5_9GLOM</name>
<comment type="caution">
    <text evidence="1">The sequence shown here is derived from an EMBL/GenBank/DDBJ whole genome shotgun (WGS) entry which is preliminary data.</text>
</comment>
<protein>
    <submittedName>
        <fullName evidence="1">16287_t:CDS:1</fullName>
    </submittedName>
</protein>
<gene>
    <name evidence="1" type="ORF">RPERSI_LOCUS315</name>
</gene>
<dbReference type="EMBL" id="CAJVQC010000228">
    <property type="protein sequence ID" value="CAG8464834.1"/>
    <property type="molecule type" value="Genomic_DNA"/>
</dbReference>
<reference evidence="1" key="1">
    <citation type="submission" date="2021-06" db="EMBL/GenBank/DDBJ databases">
        <authorList>
            <person name="Kallberg Y."/>
            <person name="Tangrot J."/>
            <person name="Rosling A."/>
        </authorList>
    </citation>
    <scope>NUCLEOTIDE SEQUENCE</scope>
    <source>
        <strain evidence="1">MA461A</strain>
    </source>
</reference>
<accession>A0ACA9KBP5</accession>
<evidence type="ECO:0000313" key="2">
    <source>
        <dbReference type="Proteomes" id="UP000789920"/>
    </source>
</evidence>